<dbReference type="EC" id="3.1.-.-" evidence="8"/>
<comment type="cofactor">
    <cofactor evidence="1 8">
        <name>Mg(2+)</name>
        <dbReference type="ChEBI" id="CHEBI:18420"/>
    </cofactor>
</comment>
<evidence type="ECO:0000256" key="1">
    <source>
        <dbReference type="ARBA" id="ARBA00001946"/>
    </source>
</evidence>
<evidence type="ECO:0000313" key="11">
    <source>
        <dbReference type="Proteomes" id="UP000192343"/>
    </source>
</evidence>
<dbReference type="Proteomes" id="UP000192343">
    <property type="component" value="Unassembled WGS sequence"/>
</dbReference>
<dbReference type="PANTHER" id="PTHR33653">
    <property type="entry name" value="RIBONUCLEASE VAPC2"/>
    <property type="match status" value="1"/>
</dbReference>
<comment type="caution">
    <text evidence="10">The sequence shown here is derived from an EMBL/GenBank/DDBJ whole genome shotgun (WGS) entry which is preliminary data.</text>
</comment>
<evidence type="ECO:0000313" key="10">
    <source>
        <dbReference type="EMBL" id="ORC37375.1"/>
    </source>
</evidence>
<reference evidence="10 11" key="1">
    <citation type="submission" date="2017-03" db="EMBL/GenBank/DDBJ databases">
        <title>Draft Genome sequence of Marispirochaeta sp. strain JC444.</title>
        <authorList>
            <person name="Shivani Y."/>
            <person name="Subhash Y."/>
            <person name="Sasikala C."/>
            <person name="Ramana C."/>
        </authorList>
    </citation>
    <scope>NUCLEOTIDE SEQUENCE [LARGE SCALE GENOMIC DNA]</scope>
    <source>
        <strain evidence="10 11">JC444</strain>
    </source>
</reference>
<keyword evidence="11" id="KW-1185">Reference proteome</keyword>
<dbReference type="CDD" id="cd18731">
    <property type="entry name" value="PIN_NgFitB-like"/>
    <property type="match status" value="1"/>
</dbReference>
<gene>
    <name evidence="8" type="primary">vapC</name>
    <name evidence="10" type="ORF">B4O97_04070</name>
</gene>
<dbReference type="OrthoDB" id="9815354at2"/>
<dbReference type="HAMAP" id="MF_00265">
    <property type="entry name" value="VapC_Nob1"/>
    <property type="match status" value="1"/>
</dbReference>
<evidence type="ECO:0000256" key="2">
    <source>
        <dbReference type="ARBA" id="ARBA00022649"/>
    </source>
</evidence>
<dbReference type="SUPFAM" id="SSF88723">
    <property type="entry name" value="PIN domain-like"/>
    <property type="match status" value="1"/>
</dbReference>
<feature type="binding site" evidence="8">
    <location>
        <position position="104"/>
    </location>
    <ligand>
        <name>Mg(2+)</name>
        <dbReference type="ChEBI" id="CHEBI:18420"/>
    </ligand>
</feature>
<keyword evidence="2 8" id="KW-1277">Toxin-antitoxin system</keyword>
<dbReference type="GO" id="GO:0004540">
    <property type="term" value="F:RNA nuclease activity"/>
    <property type="evidence" value="ECO:0007669"/>
    <property type="project" value="InterPro"/>
</dbReference>
<evidence type="ECO:0000256" key="5">
    <source>
        <dbReference type="ARBA" id="ARBA00022801"/>
    </source>
</evidence>
<dbReference type="InterPro" id="IPR002716">
    <property type="entry name" value="PIN_dom"/>
</dbReference>
<comment type="similarity">
    <text evidence="7 8">Belongs to the PINc/VapC protein family.</text>
</comment>
<evidence type="ECO:0000256" key="4">
    <source>
        <dbReference type="ARBA" id="ARBA00022723"/>
    </source>
</evidence>
<dbReference type="PANTHER" id="PTHR33653:SF1">
    <property type="entry name" value="RIBONUCLEASE VAPC2"/>
    <property type="match status" value="1"/>
</dbReference>
<dbReference type="AlphaFoldDB" id="A0A1Y1S2T0"/>
<dbReference type="InterPro" id="IPR050556">
    <property type="entry name" value="Type_II_TA_system_RNase"/>
</dbReference>
<dbReference type="Gene3D" id="3.40.50.1010">
    <property type="entry name" value="5'-nuclease"/>
    <property type="match status" value="1"/>
</dbReference>
<evidence type="ECO:0000256" key="8">
    <source>
        <dbReference type="HAMAP-Rule" id="MF_00265"/>
    </source>
</evidence>
<dbReference type="InterPro" id="IPR029060">
    <property type="entry name" value="PIN-like_dom_sf"/>
</dbReference>
<feature type="domain" description="PIN" evidence="9">
    <location>
        <begin position="2"/>
        <end position="123"/>
    </location>
</feature>
<feature type="binding site" evidence="8">
    <location>
        <position position="5"/>
    </location>
    <ligand>
        <name>Mg(2+)</name>
        <dbReference type="ChEBI" id="CHEBI:18420"/>
    </ligand>
</feature>
<keyword evidence="5 8" id="KW-0378">Hydrolase</keyword>
<keyword evidence="4 8" id="KW-0479">Metal-binding</keyword>
<dbReference type="GO" id="GO:0090729">
    <property type="term" value="F:toxin activity"/>
    <property type="evidence" value="ECO:0007669"/>
    <property type="project" value="UniProtKB-KW"/>
</dbReference>
<dbReference type="InterPro" id="IPR022907">
    <property type="entry name" value="VapC_family"/>
</dbReference>
<dbReference type="GO" id="GO:0016787">
    <property type="term" value="F:hydrolase activity"/>
    <property type="evidence" value="ECO:0007669"/>
    <property type="project" value="UniProtKB-KW"/>
</dbReference>
<keyword evidence="6 8" id="KW-0460">Magnesium</keyword>
<evidence type="ECO:0000256" key="6">
    <source>
        <dbReference type="ARBA" id="ARBA00022842"/>
    </source>
</evidence>
<dbReference type="Pfam" id="PF01850">
    <property type="entry name" value="PIN"/>
    <property type="match status" value="1"/>
</dbReference>
<dbReference type="EMBL" id="MWQY01000003">
    <property type="protein sequence ID" value="ORC37375.1"/>
    <property type="molecule type" value="Genomic_DNA"/>
</dbReference>
<protein>
    <recommendedName>
        <fullName evidence="8">Ribonuclease VapC</fullName>
        <shortName evidence="8">RNase VapC</shortName>
        <ecNumber evidence="8">3.1.-.-</ecNumber>
    </recommendedName>
    <alternativeName>
        <fullName evidence="8">Toxin VapC</fullName>
    </alternativeName>
</protein>
<dbReference type="STRING" id="1963862.B4O97_04070"/>
<comment type="function">
    <text evidence="8">Toxic component of a toxin-antitoxin (TA) system. An RNase.</text>
</comment>
<name>A0A1Y1S2T0_9SPIO</name>
<keyword evidence="8" id="KW-0800">Toxin</keyword>
<organism evidence="10 11">
    <name type="scientific">Marispirochaeta aestuarii</name>
    <dbReference type="NCBI Taxonomy" id="1963862"/>
    <lineage>
        <taxon>Bacteria</taxon>
        <taxon>Pseudomonadati</taxon>
        <taxon>Spirochaetota</taxon>
        <taxon>Spirochaetia</taxon>
        <taxon>Spirochaetales</taxon>
        <taxon>Spirochaetaceae</taxon>
        <taxon>Marispirochaeta</taxon>
    </lineage>
</organism>
<dbReference type="RefSeq" id="WP_083048586.1">
    <property type="nucleotide sequence ID" value="NZ_MWQY01000003.1"/>
</dbReference>
<evidence type="ECO:0000256" key="7">
    <source>
        <dbReference type="ARBA" id="ARBA00038093"/>
    </source>
</evidence>
<proteinExistence type="inferred from homology"/>
<evidence type="ECO:0000256" key="3">
    <source>
        <dbReference type="ARBA" id="ARBA00022722"/>
    </source>
</evidence>
<accession>A0A1Y1S2T0</accession>
<evidence type="ECO:0000259" key="9">
    <source>
        <dbReference type="Pfam" id="PF01850"/>
    </source>
</evidence>
<keyword evidence="3 8" id="KW-0540">Nuclease</keyword>
<dbReference type="GO" id="GO:0000287">
    <property type="term" value="F:magnesium ion binding"/>
    <property type="evidence" value="ECO:0007669"/>
    <property type="project" value="UniProtKB-UniRule"/>
</dbReference>
<sequence>MIVLDTNVLSELMRPTPNPVVITWLDTLPVRDVALSSITVSEILFGIGLLPSGKRKDQLISAAKTLFETDFQDRIFPFDADAAVEYAAIVLHRQKSGRPISMADGQIAAICRARKCSLATRNIKDFEGTGIVLIDPWAEG</sequence>